<comment type="caution">
    <text evidence="3">The sequence shown here is derived from an EMBL/GenBank/DDBJ whole genome shotgun (WGS) entry which is preliminary data.</text>
</comment>
<protein>
    <submittedName>
        <fullName evidence="3">Uncharacterized protein</fullName>
    </submittedName>
</protein>
<reference evidence="3" key="1">
    <citation type="submission" date="2020-11" db="EMBL/GenBank/DDBJ databases">
        <title>Chlorella ohadii genome sequencing and assembly.</title>
        <authorList>
            <person name="Murik O."/>
            <person name="Treves H."/>
            <person name="Kedem I."/>
            <person name="Shotland Y."/>
            <person name="Kaplan A."/>
        </authorList>
    </citation>
    <scope>NUCLEOTIDE SEQUENCE</scope>
    <source>
        <strain evidence="3">1</strain>
    </source>
</reference>
<dbReference type="PANTHER" id="PTHR38149:SF1">
    <property type="entry name" value="ATPASE"/>
    <property type="match status" value="1"/>
</dbReference>
<proteinExistence type="predicted"/>
<dbReference type="Pfam" id="PF09818">
    <property type="entry name" value="ABC_ATPase"/>
    <property type="match status" value="1"/>
</dbReference>
<sequence>MPPGQAVPFRAPDSLAVTVQLPNRGTVRGLAIRRGVTLICGGGFHGKTTLLKAIEAGVYNKIPGDGRELIATDPTAVKIRAEDGRRVEAVNISPFIANLPFGKDTTNFGTPDASGSTSQAANIQEALEVGAHTLLVDEDTSATNFMIRDARMQELVSGAREPITPFIVKLPALAAQRGVSCVLVIGGSGQYFDVADTVICMDEYLPADVTTQAQAISRRHAGPGDSLPRAERYGDVTPRTLKSGELALERCRMLMLQLMLALLLLLGGCHTPRPGARRAVHSRPLAAHGRDLRVKTRTRSCIQLDQDELDLSAVEQLVEVSQTRAIADALVKLRRLLAGGGGSRGGGGWRGRTLAQVLDALEVEMDEQARSFASHYCLFAAWLEQEMVLAQGLDALSRSKPGNLARPRRFELAAAVNRLRTAQLRQVAS</sequence>
<organism evidence="3 4">
    <name type="scientific">Chlorella ohadii</name>
    <dbReference type="NCBI Taxonomy" id="2649997"/>
    <lineage>
        <taxon>Eukaryota</taxon>
        <taxon>Viridiplantae</taxon>
        <taxon>Chlorophyta</taxon>
        <taxon>core chlorophytes</taxon>
        <taxon>Trebouxiophyceae</taxon>
        <taxon>Chlorellales</taxon>
        <taxon>Chlorellaceae</taxon>
        <taxon>Chlorella clade</taxon>
        <taxon>Chlorella</taxon>
    </lineage>
</organism>
<evidence type="ECO:0000313" key="3">
    <source>
        <dbReference type="EMBL" id="KAI7846207.1"/>
    </source>
</evidence>
<dbReference type="EMBL" id="JADXDR010000007">
    <property type="protein sequence ID" value="KAI7846207.1"/>
    <property type="molecule type" value="Genomic_DNA"/>
</dbReference>
<evidence type="ECO:0000259" key="1">
    <source>
        <dbReference type="Pfam" id="PF09818"/>
    </source>
</evidence>
<gene>
    <name evidence="3" type="ORF">COHA_000277</name>
</gene>
<evidence type="ECO:0000259" key="2">
    <source>
        <dbReference type="Pfam" id="PF21117"/>
    </source>
</evidence>
<evidence type="ECO:0000313" key="4">
    <source>
        <dbReference type="Proteomes" id="UP001205105"/>
    </source>
</evidence>
<dbReference type="InterPro" id="IPR019195">
    <property type="entry name" value="ABC_ATPase_put"/>
</dbReference>
<feature type="domain" description="MRB1590-like C-terminal" evidence="2">
    <location>
        <begin position="293"/>
        <end position="424"/>
    </location>
</feature>
<dbReference type="InterPro" id="IPR046834">
    <property type="entry name" value="ABC_ATPase_C"/>
</dbReference>
<feature type="domain" description="ATPase of the ABC class C-terminal" evidence="1">
    <location>
        <begin position="2"/>
        <end position="222"/>
    </location>
</feature>
<dbReference type="AlphaFoldDB" id="A0AAD5DYZ6"/>
<accession>A0AAD5DYZ6</accession>
<keyword evidence="4" id="KW-1185">Reference proteome</keyword>
<dbReference type="Proteomes" id="UP001205105">
    <property type="component" value="Unassembled WGS sequence"/>
</dbReference>
<name>A0AAD5DYZ6_9CHLO</name>
<dbReference type="Pfam" id="PF21117">
    <property type="entry name" value="MRB1590_C"/>
    <property type="match status" value="1"/>
</dbReference>
<dbReference type="PANTHER" id="PTHR38149">
    <property type="entry name" value="ATPASE"/>
    <property type="match status" value="1"/>
</dbReference>
<dbReference type="InterPro" id="IPR049069">
    <property type="entry name" value="MRB1590-like_C"/>
</dbReference>